<gene>
    <name evidence="2" type="ORF">HUE57_14625</name>
</gene>
<feature type="region of interest" description="Disordered" evidence="1">
    <location>
        <begin position="81"/>
        <end position="111"/>
    </location>
</feature>
<dbReference type="RefSeq" id="WP_174673447.1">
    <property type="nucleotide sequence ID" value="NZ_CP054491.1"/>
</dbReference>
<dbReference type="AlphaFoldDB" id="A0A6N0HYX0"/>
<proteinExistence type="predicted"/>
<name>A0A6N0HYX0_9GAMM</name>
<evidence type="ECO:0000313" key="3">
    <source>
        <dbReference type="Proteomes" id="UP000509658"/>
    </source>
</evidence>
<protein>
    <submittedName>
        <fullName evidence="2">Uncharacterized protein</fullName>
    </submittedName>
</protein>
<evidence type="ECO:0000313" key="2">
    <source>
        <dbReference type="EMBL" id="QKQ27376.1"/>
    </source>
</evidence>
<evidence type="ECO:0000256" key="1">
    <source>
        <dbReference type="SAM" id="MobiDB-lite"/>
    </source>
</evidence>
<accession>A0A6N0HYX0</accession>
<dbReference type="Proteomes" id="UP000509658">
    <property type="component" value="Chromosome"/>
</dbReference>
<organism evidence="2 3">
    <name type="scientific">Candidatus Reidiella endopervernicosa</name>
    <dbReference type="NCBI Taxonomy" id="2738883"/>
    <lineage>
        <taxon>Bacteria</taxon>
        <taxon>Pseudomonadati</taxon>
        <taxon>Pseudomonadota</taxon>
        <taxon>Gammaproteobacteria</taxon>
        <taxon>Candidatus Reidiella</taxon>
    </lineage>
</organism>
<dbReference type="KEGG" id="rev:HUE57_14625"/>
<keyword evidence="3" id="KW-1185">Reference proteome</keyword>
<feature type="compositionally biased region" description="Basic and acidic residues" evidence="1">
    <location>
        <begin position="81"/>
        <end position="92"/>
    </location>
</feature>
<reference evidence="2 3" key="1">
    <citation type="submission" date="2020-05" db="EMBL/GenBank/DDBJ databases">
        <title>Horizontal transmission and recombination maintain forever young bacterial symbiont genomes.</title>
        <authorList>
            <person name="Russell S.L."/>
            <person name="Pepper-Tunick E."/>
            <person name="Svedberg J."/>
            <person name="Byrne A."/>
            <person name="Ruelas Castillo J."/>
            <person name="Vollmers C."/>
            <person name="Beinart R.A."/>
            <person name="Corbett-Detig R."/>
        </authorList>
    </citation>
    <scope>NUCLEOTIDE SEQUENCE [LARGE SCALE GENOMIC DNA]</scope>
    <source>
        <strain evidence="2">Santa_Monica_outfall</strain>
    </source>
</reference>
<dbReference type="EMBL" id="CP054491">
    <property type="protein sequence ID" value="QKQ27376.1"/>
    <property type="molecule type" value="Genomic_DNA"/>
</dbReference>
<sequence>MPALYPRLVRRRLLLLLLPGTLVKPERHPLPHRLGRRIGIWFEAALFSLALADHINLLRKEKESALAREQAVLRQAKHDLEEKVNERTHGLELAKQQADEANAAKGPSSPP</sequence>